<dbReference type="RefSeq" id="WP_093410886.1">
    <property type="nucleotide sequence ID" value="NZ_FOVL01000021.1"/>
</dbReference>
<evidence type="ECO:0000259" key="5">
    <source>
        <dbReference type="PROSITE" id="PS50977"/>
    </source>
</evidence>
<dbReference type="Gene3D" id="1.10.357.10">
    <property type="entry name" value="Tetracycline Repressor, domain 2"/>
    <property type="match status" value="1"/>
</dbReference>
<protein>
    <submittedName>
        <fullName evidence="6">Transcriptional regulator, TetR family</fullName>
    </submittedName>
</protein>
<dbReference type="PROSITE" id="PS50977">
    <property type="entry name" value="HTH_TETR_2"/>
    <property type="match status" value="1"/>
</dbReference>
<dbReference type="STRING" id="287099.SAMN05660413_02861"/>
<dbReference type="InterPro" id="IPR011075">
    <property type="entry name" value="TetR_C"/>
</dbReference>
<proteinExistence type="predicted"/>
<keyword evidence="2 4" id="KW-0238">DNA-binding</keyword>
<evidence type="ECO:0000256" key="2">
    <source>
        <dbReference type="ARBA" id="ARBA00023125"/>
    </source>
</evidence>
<dbReference type="SUPFAM" id="SSF48498">
    <property type="entry name" value="Tetracyclin repressor-like, C-terminal domain"/>
    <property type="match status" value="1"/>
</dbReference>
<dbReference type="Pfam" id="PF00440">
    <property type="entry name" value="TetR_N"/>
    <property type="match status" value="1"/>
</dbReference>
<dbReference type="InterPro" id="IPR009057">
    <property type="entry name" value="Homeodomain-like_sf"/>
</dbReference>
<evidence type="ECO:0000256" key="4">
    <source>
        <dbReference type="PROSITE-ProRule" id="PRU00335"/>
    </source>
</evidence>
<dbReference type="PANTHER" id="PTHR47506">
    <property type="entry name" value="TRANSCRIPTIONAL REGULATORY PROTEIN"/>
    <property type="match status" value="1"/>
</dbReference>
<evidence type="ECO:0000313" key="6">
    <source>
        <dbReference type="EMBL" id="SFN86260.1"/>
    </source>
</evidence>
<dbReference type="SUPFAM" id="SSF46689">
    <property type="entry name" value="Homeodomain-like"/>
    <property type="match status" value="1"/>
</dbReference>
<dbReference type="Proteomes" id="UP000199153">
    <property type="component" value="Unassembled WGS sequence"/>
</dbReference>
<dbReference type="Pfam" id="PF16925">
    <property type="entry name" value="TetR_C_13"/>
    <property type="match status" value="1"/>
</dbReference>
<accession>A0A1I5CGX0</accession>
<feature type="domain" description="HTH tetR-type" evidence="5">
    <location>
        <begin position="8"/>
        <end position="68"/>
    </location>
</feature>
<dbReference type="GO" id="GO:0003677">
    <property type="term" value="F:DNA binding"/>
    <property type="evidence" value="ECO:0007669"/>
    <property type="project" value="UniProtKB-UniRule"/>
</dbReference>
<evidence type="ECO:0000313" key="7">
    <source>
        <dbReference type="Proteomes" id="UP000199153"/>
    </source>
</evidence>
<dbReference type="EMBL" id="FOVL01000021">
    <property type="protein sequence ID" value="SFN86260.1"/>
    <property type="molecule type" value="Genomic_DNA"/>
</dbReference>
<evidence type="ECO:0000256" key="3">
    <source>
        <dbReference type="ARBA" id="ARBA00023163"/>
    </source>
</evidence>
<keyword evidence="1" id="KW-0805">Transcription regulation</keyword>
<feature type="DNA-binding region" description="H-T-H motif" evidence="4">
    <location>
        <begin position="31"/>
        <end position="50"/>
    </location>
</feature>
<dbReference type="InterPro" id="IPR036271">
    <property type="entry name" value="Tet_transcr_reg_TetR-rel_C_sf"/>
</dbReference>
<dbReference type="AlphaFoldDB" id="A0A1I5CGX0"/>
<keyword evidence="7" id="KW-1185">Reference proteome</keyword>
<gene>
    <name evidence="6" type="ORF">SAMN05660413_02861</name>
</gene>
<reference evidence="6 7" key="1">
    <citation type="submission" date="2016-10" db="EMBL/GenBank/DDBJ databases">
        <authorList>
            <person name="de Groot N.N."/>
        </authorList>
    </citation>
    <scope>NUCLEOTIDE SEQUENCE [LARGE SCALE GENOMIC DNA]</scope>
    <source>
        <strain evidence="6 7">DSM 17794</strain>
    </source>
</reference>
<evidence type="ECO:0000256" key="1">
    <source>
        <dbReference type="ARBA" id="ARBA00023015"/>
    </source>
</evidence>
<dbReference type="InterPro" id="IPR001647">
    <property type="entry name" value="HTH_TetR"/>
</dbReference>
<name>A0A1I5CGX0_9FLAO</name>
<dbReference type="PRINTS" id="PR00455">
    <property type="entry name" value="HTHTETR"/>
</dbReference>
<organism evidence="6 7">
    <name type="scientific">Salegentibacter flavus</name>
    <dbReference type="NCBI Taxonomy" id="287099"/>
    <lineage>
        <taxon>Bacteria</taxon>
        <taxon>Pseudomonadati</taxon>
        <taxon>Bacteroidota</taxon>
        <taxon>Flavobacteriia</taxon>
        <taxon>Flavobacteriales</taxon>
        <taxon>Flavobacteriaceae</taxon>
        <taxon>Salegentibacter</taxon>
    </lineage>
</organism>
<keyword evidence="3" id="KW-0804">Transcription</keyword>
<dbReference type="PANTHER" id="PTHR47506:SF1">
    <property type="entry name" value="HTH-TYPE TRANSCRIPTIONAL REGULATOR YJDC"/>
    <property type="match status" value="1"/>
</dbReference>
<sequence>MEQELKTEATRNLITETAFMQFYKNGFKATSVNEIMKATGLSKGAFYHNFKNKDELGVLVVKTALNKRIYQAMIEPLYAQGEAKTILKTTFLNKFQAFTSDEKLMGCPVNNLINEIGGSQNLLNEALKDLIESWVKALVQIIERGHKDGSIKQETNPQQAAIYLVSSFEGMRGIRKLYSDDTNWNAYRFALENYIDQL</sequence>
<dbReference type="OrthoDB" id="9798857at2"/>